<reference evidence="1" key="1">
    <citation type="submission" date="2022-04" db="EMBL/GenBank/DDBJ databases">
        <title>Genome of the entomopathogenic fungus Entomophthora muscae.</title>
        <authorList>
            <person name="Elya C."/>
            <person name="Lovett B.R."/>
            <person name="Lee E."/>
            <person name="Macias A.M."/>
            <person name="Hajek A.E."/>
            <person name="De Bivort B.L."/>
            <person name="Kasson M.T."/>
            <person name="De Fine Licht H.H."/>
            <person name="Stajich J.E."/>
        </authorList>
    </citation>
    <scope>NUCLEOTIDE SEQUENCE</scope>
    <source>
        <strain evidence="1">Berkeley</strain>
    </source>
</reference>
<name>A0ACC2STX3_9FUNG</name>
<dbReference type="EMBL" id="QTSX02004324">
    <property type="protein sequence ID" value="KAJ9065793.1"/>
    <property type="molecule type" value="Genomic_DNA"/>
</dbReference>
<gene>
    <name evidence="1" type="ORF">DSO57_1016003</name>
</gene>
<comment type="caution">
    <text evidence="1">The sequence shown here is derived from an EMBL/GenBank/DDBJ whole genome shotgun (WGS) entry which is preliminary data.</text>
</comment>
<evidence type="ECO:0000313" key="2">
    <source>
        <dbReference type="Proteomes" id="UP001165960"/>
    </source>
</evidence>
<evidence type="ECO:0000313" key="1">
    <source>
        <dbReference type="EMBL" id="KAJ9065793.1"/>
    </source>
</evidence>
<dbReference type="Proteomes" id="UP001165960">
    <property type="component" value="Unassembled WGS sequence"/>
</dbReference>
<proteinExistence type="predicted"/>
<sequence>MERLDQVATIVYVWIGLSDGKLKQPFMPSNFLGKQLAFLANHNYLQVQVSPLSLTKHTCCMLRFLVKTSTRSCLMRQLFKGIADHCAPILLRRIVKPRNSEGTYKKPCRWENIKLAVRLG</sequence>
<accession>A0ACC2STX3</accession>
<protein>
    <submittedName>
        <fullName evidence="1">Uncharacterized protein</fullName>
    </submittedName>
</protein>
<organism evidence="1 2">
    <name type="scientific">Entomophthora muscae</name>
    <dbReference type="NCBI Taxonomy" id="34485"/>
    <lineage>
        <taxon>Eukaryota</taxon>
        <taxon>Fungi</taxon>
        <taxon>Fungi incertae sedis</taxon>
        <taxon>Zoopagomycota</taxon>
        <taxon>Entomophthoromycotina</taxon>
        <taxon>Entomophthoromycetes</taxon>
        <taxon>Entomophthorales</taxon>
        <taxon>Entomophthoraceae</taxon>
        <taxon>Entomophthora</taxon>
    </lineage>
</organism>
<keyword evidence="2" id="KW-1185">Reference proteome</keyword>